<name>A0A3P7UPA9_HAEPC</name>
<reference evidence="2 3" key="1">
    <citation type="submission" date="2018-11" db="EMBL/GenBank/DDBJ databases">
        <authorList>
            <consortium name="Pathogen Informatics"/>
        </authorList>
    </citation>
    <scope>NUCLEOTIDE SEQUENCE [LARGE SCALE GENOMIC DNA]</scope>
    <source>
        <strain evidence="2 3">MHpl1</strain>
    </source>
</reference>
<feature type="domain" description="C-type lectin" evidence="1">
    <location>
        <begin position="78"/>
        <end position="203"/>
    </location>
</feature>
<dbReference type="Proteomes" id="UP000268014">
    <property type="component" value="Unassembled WGS sequence"/>
</dbReference>
<dbReference type="SUPFAM" id="SSF56436">
    <property type="entry name" value="C-type lectin-like"/>
    <property type="match status" value="1"/>
</dbReference>
<gene>
    <name evidence="2" type="ORF">HPLM_LOCUS9144</name>
</gene>
<dbReference type="InterPro" id="IPR001304">
    <property type="entry name" value="C-type_lectin-like"/>
</dbReference>
<dbReference type="InterPro" id="IPR050801">
    <property type="entry name" value="Ca-Dep_Lectins_ImmuneDev"/>
</dbReference>
<organism evidence="2 3">
    <name type="scientific">Haemonchus placei</name>
    <name type="common">Barber's pole worm</name>
    <dbReference type="NCBI Taxonomy" id="6290"/>
    <lineage>
        <taxon>Eukaryota</taxon>
        <taxon>Metazoa</taxon>
        <taxon>Ecdysozoa</taxon>
        <taxon>Nematoda</taxon>
        <taxon>Chromadorea</taxon>
        <taxon>Rhabditida</taxon>
        <taxon>Rhabditina</taxon>
        <taxon>Rhabditomorpha</taxon>
        <taxon>Strongyloidea</taxon>
        <taxon>Trichostrongylidae</taxon>
        <taxon>Haemonchus</taxon>
    </lineage>
</organism>
<proteinExistence type="predicted"/>
<evidence type="ECO:0000313" key="2">
    <source>
        <dbReference type="EMBL" id="VDO36716.1"/>
    </source>
</evidence>
<evidence type="ECO:0000259" key="1">
    <source>
        <dbReference type="PROSITE" id="PS50041"/>
    </source>
</evidence>
<dbReference type="InterPro" id="IPR016187">
    <property type="entry name" value="CTDL_fold"/>
</dbReference>
<dbReference type="PROSITE" id="PS50041">
    <property type="entry name" value="C_TYPE_LECTIN_2"/>
    <property type="match status" value="1"/>
</dbReference>
<dbReference type="Pfam" id="PF00059">
    <property type="entry name" value="Lectin_C"/>
    <property type="match status" value="1"/>
</dbReference>
<accession>A0A3P7UPA9</accession>
<dbReference type="PANTHER" id="PTHR22801:SF63">
    <property type="entry name" value="C-TYPE LECTIN DOMAIN-CONTAINING PROTEIN"/>
    <property type="match status" value="1"/>
</dbReference>
<dbReference type="PANTHER" id="PTHR22801">
    <property type="entry name" value="LITHOSTATHINE"/>
    <property type="match status" value="1"/>
</dbReference>
<dbReference type="SMART" id="SM00034">
    <property type="entry name" value="CLECT"/>
    <property type="match status" value="1"/>
</dbReference>
<keyword evidence="3" id="KW-1185">Reference proteome</keyword>
<dbReference type="EMBL" id="UZAF01017001">
    <property type="protein sequence ID" value="VDO36716.1"/>
    <property type="molecule type" value="Genomic_DNA"/>
</dbReference>
<dbReference type="InterPro" id="IPR016186">
    <property type="entry name" value="C-type_lectin-like/link_sf"/>
</dbReference>
<dbReference type="OrthoDB" id="418245at2759"/>
<dbReference type="CDD" id="cd00037">
    <property type="entry name" value="CLECT"/>
    <property type="match status" value="1"/>
</dbReference>
<dbReference type="Gene3D" id="3.10.100.10">
    <property type="entry name" value="Mannose-Binding Protein A, subunit A"/>
    <property type="match status" value="1"/>
</dbReference>
<protein>
    <recommendedName>
        <fullName evidence="1">C-type lectin domain-containing protein</fullName>
    </recommendedName>
</protein>
<sequence length="211" mass="24952">MHVLVSSITSLERVLWVDVILQFSHVPGLRSFIVKTTVSGLSSRMPIMTSRIIITVLILTKVIVWGEEPCSPWIWNIETEKCYVKFCDLLKPDEAEKICKKYNGQLLTICSEEENKFVADLARNHPREDGKLHGTWIGLRRDSTRRKWIWRSGSTCEYRKWAFAEPNDVTFDEDYGHLWVYKPNEYRHWNDYRNERSRDFMCEAPYCPLDN</sequence>
<evidence type="ECO:0000313" key="3">
    <source>
        <dbReference type="Proteomes" id="UP000268014"/>
    </source>
</evidence>
<dbReference type="AlphaFoldDB" id="A0A3P7UPA9"/>
<dbReference type="STRING" id="6290.A0A3P7UPA9"/>